<keyword evidence="4 6" id="KW-1133">Transmembrane helix</keyword>
<dbReference type="InterPro" id="IPR007237">
    <property type="entry name" value="CD20-like"/>
</dbReference>
<comment type="similarity">
    <text evidence="2">Belongs to the MS4A family.</text>
</comment>
<dbReference type="CTD" id="64231"/>
<dbReference type="PANTHER" id="PTHR23320">
    <property type="entry name" value="MEMBRANE-SPANNING 4-DOMAINS SUBFAMILY A MS4A -RELATED"/>
    <property type="match status" value="1"/>
</dbReference>
<dbReference type="KEGG" id="ngi:103733614"/>
<evidence type="ECO:0000256" key="2">
    <source>
        <dbReference type="ARBA" id="ARBA00009565"/>
    </source>
</evidence>
<gene>
    <name evidence="7" type="primary">Ms4a6a</name>
</gene>
<evidence type="ECO:0008006" key="9">
    <source>
        <dbReference type="Google" id="ProtNLM"/>
    </source>
</evidence>
<name>A0A8C6QI19_NANGA</name>
<protein>
    <recommendedName>
        <fullName evidence="9">Membrane-spanning 4-domains subfamily A member 6A</fullName>
    </recommendedName>
</protein>
<accession>A0A8C6QI19</accession>
<dbReference type="AlphaFoldDB" id="A0A8C6QI19"/>
<evidence type="ECO:0000256" key="5">
    <source>
        <dbReference type="ARBA" id="ARBA00023136"/>
    </source>
</evidence>
<dbReference type="OMA" id="WWKEAHS"/>
<dbReference type="GO" id="GO:0005886">
    <property type="term" value="C:plasma membrane"/>
    <property type="evidence" value="ECO:0007669"/>
    <property type="project" value="TreeGrafter"/>
</dbReference>
<dbReference type="Ensembl" id="ENSNGAT00000004763.1">
    <property type="protein sequence ID" value="ENSNGAP00000003365.1"/>
    <property type="gene ID" value="ENSNGAG00000003786.1"/>
</dbReference>
<dbReference type="Pfam" id="PF04103">
    <property type="entry name" value="CD20"/>
    <property type="match status" value="1"/>
</dbReference>
<keyword evidence="3 6" id="KW-0812">Transmembrane</keyword>
<feature type="transmembrane region" description="Helical" evidence="6">
    <location>
        <begin position="117"/>
        <end position="137"/>
    </location>
</feature>
<dbReference type="OrthoDB" id="10071849at2759"/>
<dbReference type="RefSeq" id="XP_008830705.1">
    <property type="nucleotide sequence ID" value="XM_008832483.3"/>
</dbReference>
<evidence type="ECO:0000313" key="7">
    <source>
        <dbReference type="Ensembl" id="ENSNGAP00000003365.1"/>
    </source>
</evidence>
<keyword evidence="5 6" id="KW-0472">Membrane</keyword>
<dbReference type="GO" id="GO:0007166">
    <property type="term" value="P:cell surface receptor signaling pathway"/>
    <property type="evidence" value="ECO:0007669"/>
    <property type="project" value="TreeGrafter"/>
</dbReference>
<reference evidence="7" key="2">
    <citation type="submission" date="2025-09" db="UniProtKB">
        <authorList>
            <consortium name="Ensembl"/>
        </authorList>
    </citation>
    <scope>IDENTIFICATION</scope>
</reference>
<keyword evidence="8" id="KW-1185">Reference proteome</keyword>
<comment type="subcellular location">
    <subcellularLocation>
        <location evidence="1">Membrane</location>
        <topology evidence="1">Multi-pass membrane protein</topology>
    </subcellularLocation>
</comment>
<dbReference type="GeneID" id="103733614"/>
<dbReference type="GeneTree" id="ENSGT00940000162688"/>
<evidence type="ECO:0000256" key="3">
    <source>
        <dbReference type="ARBA" id="ARBA00022692"/>
    </source>
</evidence>
<feature type="transmembrane region" description="Helical" evidence="6">
    <location>
        <begin position="87"/>
        <end position="105"/>
    </location>
</feature>
<evidence type="ECO:0000313" key="8">
    <source>
        <dbReference type="Proteomes" id="UP000694381"/>
    </source>
</evidence>
<reference evidence="7" key="1">
    <citation type="submission" date="2025-08" db="UniProtKB">
        <authorList>
            <consortium name="Ensembl"/>
        </authorList>
    </citation>
    <scope>IDENTIFICATION</scope>
</reference>
<dbReference type="Proteomes" id="UP000694381">
    <property type="component" value="Unassembled WGS sequence"/>
</dbReference>
<dbReference type="PANTHER" id="PTHR23320:SF135">
    <property type="entry name" value="MEMBRANE-SPANNING 4-DOMAINS SUBFAMILY A MEMBER 6A"/>
    <property type="match status" value="1"/>
</dbReference>
<feature type="transmembrane region" description="Helical" evidence="6">
    <location>
        <begin position="47"/>
        <end position="67"/>
    </location>
</feature>
<sequence length="247" mass="26607">MISQVMTNEAVTVITSNGTNFPQTSKPQPTHQSPDSLKKSLKAEIKVMVTIQIFCGVMVLSLGIILASVPTSPHFTPVFSLLVKSGYPFVGALCFVISGILSVITEQNTIKPLVHSSLAMSILSVPFALVGIVILSINMAALDPALQQCELSVESKPTLDYSYFHHPEPPSRSCHTANAALMGSMSVMLICSVLELSLAVLTAVLWWKQAHSDFPGNVIFLSQNSKNKSDISTESLCNPAYEQLLTS</sequence>
<dbReference type="InterPro" id="IPR030417">
    <property type="entry name" value="MS4A"/>
</dbReference>
<evidence type="ECO:0000256" key="1">
    <source>
        <dbReference type="ARBA" id="ARBA00004141"/>
    </source>
</evidence>
<proteinExistence type="inferred from homology"/>
<dbReference type="GO" id="GO:0005802">
    <property type="term" value="C:trans-Golgi network"/>
    <property type="evidence" value="ECO:0007669"/>
    <property type="project" value="TreeGrafter"/>
</dbReference>
<organism evidence="7 8">
    <name type="scientific">Nannospalax galili</name>
    <name type="common">Northern Israeli blind subterranean mole rat</name>
    <name type="synonym">Spalax galili</name>
    <dbReference type="NCBI Taxonomy" id="1026970"/>
    <lineage>
        <taxon>Eukaryota</taxon>
        <taxon>Metazoa</taxon>
        <taxon>Chordata</taxon>
        <taxon>Craniata</taxon>
        <taxon>Vertebrata</taxon>
        <taxon>Euteleostomi</taxon>
        <taxon>Mammalia</taxon>
        <taxon>Eutheria</taxon>
        <taxon>Euarchontoglires</taxon>
        <taxon>Glires</taxon>
        <taxon>Rodentia</taxon>
        <taxon>Myomorpha</taxon>
        <taxon>Muroidea</taxon>
        <taxon>Spalacidae</taxon>
        <taxon>Spalacinae</taxon>
        <taxon>Nannospalax</taxon>
    </lineage>
</organism>
<feature type="transmembrane region" description="Helical" evidence="6">
    <location>
        <begin position="187"/>
        <end position="207"/>
    </location>
</feature>
<evidence type="ECO:0000256" key="6">
    <source>
        <dbReference type="SAM" id="Phobius"/>
    </source>
</evidence>
<evidence type="ECO:0000256" key="4">
    <source>
        <dbReference type="ARBA" id="ARBA00022989"/>
    </source>
</evidence>